<dbReference type="InterPro" id="IPR000415">
    <property type="entry name" value="Nitroreductase-like"/>
</dbReference>
<evidence type="ECO:0000313" key="2">
    <source>
        <dbReference type="EMBL" id="MFB9446768.1"/>
    </source>
</evidence>
<dbReference type="PANTHER" id="PTHR43745">
    <property type="entry name" value="NITROREDUCTASE MJ1384-RELATED"/>
    <property type="match status" value="1"/>
</dbReference>
<dbReference type="CDD" id="cd02142">
    <property type="entry name" value="McbC_SagB-like_oxidoreductase"/>
    <property type="match status" value="1"/>
</dbReference>
<dbReference type="Proteomes" id="UP001589608">
    <property type="component" value="Unassembled WGS sequence"/>
</dbReference>
<dbReference type="Gene3D" id="3.40.109.10">
    <property type="entry name" value="NADH Oxidase"/>
    <property type="match status" value="1"/>
</dbReference>
<dbReference type="SUPFAM" id="SSF55469">
    <property type="entry name" value="FMN-dependent nitroreductase-like"/>
    <property type="match status" value="1"/>
</dbReference>
<protein>
    <submittedName>
        <fullName evidence="2">SagB/ThcOx family dehydrogenase</fullName>
    </submittedName>
</protein>
<dbReference type="EMBL" id="JBHMCA010000049">
    <property type="protein sequence ID" value="MFB9446768.1"/>
    <property type="molecule type" value="Genomic_DNA"/>
</dbReference>
<keyword evidence="3" id="KW-1185">Reference proteome</keyword>
<accession>A0ABV5MD56</accession>
<dbReference type="InterPro" id="IPR052544">
    <property type="entry name" value="Bacteriocin_Proc_Enz"/>
</dbReference>
<dbReference type="RefSeq" id="WP_380029747.1">
    <property type="nucleotide sequence ID" value="NZ_JBHMCA010000049.1"/>
</dbReference>
<sequence>MSADRASAIIATLERRLLLLGPQTPAEHLEKIAWLRETRAVWSEFGWPEAAEYHLTTYDYHGLDYAADGFDIDTDWMRRYAAEEPDDNRVLTFPHAARRLRLPPPHEVAADWQLADAAREPERPRRIGRDELLQLLSLAFGVIDTITPKRWTGAPLLRRTSPSGGARHPTEAFVAVLDVPGLEEGWWHVHSVGPELELLDEKHFGELELGTLFPLSYSRVPIATQVVVVLTCAFERNMYRYREPRTFRTVHMDAGHLARTVEMTAHAMGVGARVAYPDGEQDIEAQLGLDPLTHGFMLSIAIGGARQMEGAGR</sequence>
<organism evidence="2 3">
    <name type="scientific">Dactylosporangium vinaceum</name>
    <dbReference type="NCBI Taxonomy" id="53362"/>
    <lineage>
        <taxon>Bacteria</taxon>
        <taxon>Bacillati</taxon>
        <taxon>Actinomycetota</taxon>
        <taxon>Actinomycetes</taxon>
        <taxon>Micromonosporales</taxon>
        <taxon>Micromonosporaceae</taxon>
        <taxon>Dactylosporangium</taxon>
    </lineage>
</organism>
<comment type="caution">
    <text evidence="2">The sequence shown here is derived from an EMBL/GenBank/DDBJ whole genome shotgun (WGS) entry which is preliminary data.</text>
</comment>
<proteinExistence type="predicted"/>
<dbReference type="PANTHER" id="PTHR43745:SF2">
    <property type="entry name" value="NITROREDUCTASE MJ1384-RELATED"/>
    <property type="match status" value="1"/>
</dbReference>
<gene>
    <name evidence="2" type="ORF">ACFFTR_27070</name>
</gene>
<name>A0ABV5MD56_9ACTN</name>
<dbReference type="InterPro" id="IPR029479">
    <property type="entry name" value="Nitroreductase"/>
</dbReference>
<evidence type="ECO:0000259" key="1">
    <source>
        <dbReference type="Pfam" id="PF00881"/>
    </source>
</evidence>
<feature type="domain" description="Nitroreductase" evidence="1">
    <location>
        <begin position="125"/>
        <end position="303"/>
    </location>
</feature>
<dbReference type="Pfam" id="PF00881">
    <property type="entry name" value="Nitroreductase"/>
    <property type="match status" value="1"/>
</dbReference>
<evidence type="ECO:0000313" key="3">
    <source>
        <dbReference type="Proteomes" id="UP001589608"/>
    </source>
</evidence>
<reference evidence="2 3" key="1">
    <citation type="submission" date="2024-09" db="EMBL/GenBank/DDBJ databases">
        <authorList>
            <person name="Sun Q."/>
            <person name="Mori K."/>
        </authorList>
    </citation>
    <scope>NUCLEOTIDE SEQUENCE [LARGE SCALE GENOMIC DNA]</scope>
    <source>
        <strain evidence="2 3">JCM 3307</strain>
    </source>
</reference>